<dbReference type="Proteomes" id="UP001239795">
    <property type="component" value="Unassembled WGS sequence"/>
</dbReference>
<name>A0AAI9XGM4_9PEZI</name>
<dbReference type="EMBL" id="MLGG01000068">
    <property type="protein sequence ID" value="KAK1448803.1"/>
    <property type="molecule type" value="Genomic_DNA"/>
</dbReference>
<sequence length="273" mass="30095">GACTAFGHSRSVGRNLWAAAANRRLATCPRNKTGASRYWVREPCHAAAHHWGLYAVFLSLEPELSPDGKTLSTSIKEGPFATCLSPKRTEYRLDLLCSLDVALAQAWLGVASPWMQRKGACSNITDANFIAILQQGIGYQVYRETGGDGPCTHKYLWIHSQVEVLCLRLRLCPRDSCMCEPHCPKPQAKVFPFFFFHTPNSCLQLLLAGAACQVLAFLYGFQAASRPCGPYQSSICAATHATSNIKLVLCKSDSLVGKWRWLTLILELDTTTP</sequence>
<dbReference type="AlphaFoldDB" id="A0AAI9XGM4"/>
<keyword evidence="2" id="KW-1185">Reference proteome</keyword>
<reference evidence="1 2" key="1">
    <citation type="submission" date="2016-10" db="EMBL/GenBank/DDBJ databases">
        <title>The genome sequence of Colletotrichum fioriniae PJ7.</title>
        <authorList>
            <person name="Baroncelli R."/>
        </authorList>
    </citation>
    <scope>NUCLEOTIDE SEQUENCE [LARGE SCALE GENOMIC DNA]</scope>
    <source>
        <strain evidence="1">Col 31</strain>
    </source>
</reference>
<proteinExistence type="predicted"/>
<gene>
    <name evidence="1" type="ORF">CMEL01_08118</name>
</gene>
<organism evidence="1 2">
    <name type="scientific">Colletotrichum melonis</name>
    <dbReference type="NCBI Taxonomy" id="1209925"/>
    <lineage>
        <taxon>Eukaryota</taxon>
        <taxon>Fungi</taxon>
        <taxon>Dikarya</taxon>
        <taxon>Ascomycota</taxon>
        <taxon>Pezizomycotina</taxon>
        <taxon>Sordariomycetes</taxon>
        <taxon>Hypocreomycetidae</taxon>
        <taxon>Glomerellales</taxon>
        <taxon>Glomerellaceae</taxon>
        <taxon>Colletotrichum</taxon>
        <taxon>Colletotrichum acutatum species complex</taxon>
    </lineage>
</organism>
<feature type="non-terminal residue" evidence="1">
    <location>
        <position position="1"/>
    </location>
</feature>
<evidence type="ECO:0000313" key="2">
    <source>
        <dbReference type="Proteomes" id="UP001239795"/>
    </source>
</evidence>
<comment type="caution">
    <text evidence="1">The sequence shown here is derived from an EMBL/GenBank/DDBJ whole genome shotgun (WGS) entry which is preliminary data.</text>
</comment>
<accession>A0AAI9XGM4</accession>
<evidence type="ECO:0000313" key="1">
    <source>
        <dbReference type="EMBL" id="KAK1448803.1"/>
    </source>
</evidence>
<protein>
    <submittedName>
        <fullName evidence="1">Uncharacterized protein</fullName>
    </submittedName>
</protein>